<keyword evidence="7" id="KW-0456">Lyase</keyword>
<evidence type="ECO:0000259" key="10">
    <source>
        <dbReference type="PROSITE" id="PS51068"/>
    </source>
</evidence>
<evidence type="ECO:0000256" key="4">
    <source>
        <dbReference type="ARBA" id="ARBA00022801"/>
    </source>
</evidence>
<dbReference type="GO" id="GO:0003684">
    <property type="term" value="F:damaged DNA binding"/>
    <property type="evidence" value="ECO:0007669"/>
    <property type="project" value="InterPro"/>
</dbReference>
<dbReference type="EMBL" id="AQQW01000003">
    <property type="protein sequence ID" value="ETW13697.1"/>
    <property type="molecule type" value="Genomic_DNA"/>
</dbReference>
<dbReference type="SUPFAM" id="SSF57716">
    <property type="entry name" value="Glucocorticoid receptor-like (DNA-binding domain)"/>
    <property type="match status" value="1"/>
</dbReference>
<evidence type="ECO:0000256" key="5">
    <source>
        <dbReference type="ARBA" id="ARBA00023125"/>
    </source>
</evidence>
<dbReference type="AlphaFoldDB" id="W4HLP7"/>
<comment type="catalytic activity">
    <reaction evidence="1">
        <text>Hydrolysis of DNA containing ring-opened 7-methylguanine residues, releasing 2,6-diamino-4-hydroxy-5-(N-methyl)formamidopyrimidine.</text>
        <dbReference type="EC" id="3.2.2.23"/>
    </reaction>
</comment>
<dbReference type="SMART" id="SM00898">
    <property type="entry name" value="Fapy_DNA_glyco"/>
    <property type="match status" value="1"/>
</dbReference>
<dbReference type="Gene3D" id="1.10.8.50">
    <property type="match status" value="1"/>
</dbReference>
<dbReference type="InterPro" id="IPR010979">
    <property type="entry name" value="Ribosomal_uS13-like_H2TH"/>
</dbReference>
<evidence type="ECO:0000313" key="11">
    <source>
        <dbReference type="EMBL" id="ETW13697.1"/>
    </source>
</evidence>
<protein>
    <submittedName>
        <fullName evidence="11">DNA-formamidopyrimidine glycosylase</fullName>
    </submittedName>
</protein>
<evidence type="ECO:0000313" key="12">
    <source>
        <dbReference type="Proteomes" id="UP000019063"/>
    </source>
</evidence>
<dbReference type="RefSeq" id="WP_043843091.1">
    <property type="nucleotide sequence ID" value="NZ_AQQW01000003.1"/>
</dbReference>
<dbReference type="GO" id="GO:0008534">
    <property type="term" value="F:oxidized purine nucleobase lesion DNA N-glycosylase activity"/>
    <property type="evidence" value="ECO:0007669"/>
    <property type="project" value="UniProtKB-EC"/>
</dbReference>
<dbReference type="SMART" id="SM01232">
    <property type="entry name" value="H2TH"/>
    <property type="match status" value="1"/>
</dbReference>
<evidence type="ECO:0000256" key="2">
    <source>
        <dbReference type="ARBA" id="ARBA00009409"/>
    </source>
</evidence>
<dbReference type="PROSITE" id="PS51068">
    <property type="entry name" value="FPG_CAT"/>
    <property type="match status" value="1"/>
</dbReference>
<dbReference type="PANTHER" id="PTHR22993">
    <property type="entry name" value="FORMAMIDOPYRIMIDINE-DNA GLYCOSYLASE"/>
    <property type="match status" value="1"/>
</dbReference>
<dbReference type="PANTHER" id="PTHR22993:SF9">
    <property type="entry name" value="FORMAMIDOPYRIMIDINE-DNA GLYCOSYLASE"/>
    <property type="match status" value="1"/>
</dbReference>
<keyword evidence="9" id="KW-0326">Glycosidase</keyword>
<evidence type="ECO:0000256" key="9">
    <source>
        <dbReference type="ARBA" id="ARBA00023295"/>
    </source>
</evidence>
<evidence type="ECO:0000256" key="8">
    <source>
        <dbReference type="ARBA" id="ARBA00023268"/>
    </source>
</evidence>
<evidence type="ECO:0000256" key="6">
    <source>
        <dbReference type="ARBA" id="ARBA00023204"/>
    </source>
</evidence>
<organism evidence="11 12">
    <name type="scientific">Roseivivax marinus</name>
    <dbReference type="NCBI Taxonomy" id="1379903"/>
    <lineage>
        <taxon>Bacteria</taxon>
        <taxon>Pseudomonadati</taxon>
        <taxon>Pseudomonadota</taxon>
        <taxon>Alphaproteobacteria</taxon>
        <taxon>Rhodobacterales</taxon>
        <taxon>Roseobacteraceae</taxon>
        <taxon>Roseivivax</taxon>
    </lineage>
</organism>
<reference evidence="11 12" key="1">
    <citation type="journal article" date="2014" name="Antonie Van Leeuwenhoek">
        <title>Roseivivax atlanticus sp. nov., isolated from surface seawater of the Atlantic Ocean.</title>
        <authorList>
            <person name="Li G."/>
            <person name="Lai Q."/>
            <person name="Liu X."/>
            <person name="Sun F."/>
            <person name="Shao Z."/>
        </authorList>
    </citation>
    <scope>NUCLEOTIDE SEQUENCE [LARGE SCALE GENOMIC DNA]</scope>
    <source>
        <strain evidence="11 12">22II-s10s</strain>
    </source>
</reference>
<dbReference type="STRING" id="1379903.ATO8_06691"/>
<evidence type="ECO:0000256" key="1">
    <source>
        <dbReference type="ARBA" id="ARBA00001668"/>
    </source>
</evidence>
<dbReference type="GO" id="GO:0008270">
    <property type="term" value="F:zinc ion binding"/>
    <property type="evidence" value="ECO:0007669"/>
    <property type="project" value="InterPro"/>
</dbReference>
<keyword evidence="12" id="KW-1185">Reference proteome</keyword>
<keyword evidence="6" id="KW-0234">DNA repair</keyword>
<dbReference type="Pfam" id="PF06831">
    <property type="entry name" value="H2TH"/>
    <property type="match status" value="1"/>
</dbReference>
<evidence type="ECO:0000256" key="3">
    <source>
        <dbReference type="ARBA" id="ARBA00022763"/>
    </source>
</evidence>
<dbReference type="GO" id="GO:0016829">
    <property type="term" value="F:lyase activity"/>
    <property type="evidence" value="ECO:0007669"/>
    <property type="project" value="UniProtKB-KW"/>
</dbReference>
<dbReference type="InterPro" id="IPR012319">
    <property type="entry name" value="FPG_cat"/>
</dbReference>
<comment type="similarity">
    <text evidence="2">Belongs to the FPG family.</text>
</comment>
<dbReference type="Proteomes" id="UP000019063">
    <property type="component" value="Unassembled WGS sequence"/>
</dbReference>
<dbReference type="eggNOG" id="COG0266">
    <property type="taxonomic scope" value="Bacteria"/>
</dbReference>
<dbReference type="GO" id="GO:0006284">
    <property type="term" value="P:base-excision repair"/>
    <property type="evidence" value="ECO:0007669"/>
    <property type="project" value="InterPro"/>
</dbReference>
<gene>
    <name evidence="11" type="ORF">ATO8_06691</name>
</gene>
<comment type="caution">
    <text evidence="11">The sequence shown here is derived from an EMBL/GenBank/DDBJ whole genome shotgun (WGS) entry which is preliminary data.</text>
</comment>
<name>W4HLP7_9RHOB</name>
<dbReference type="Pfam" id="PF01149">
    <property type="entry name" value="Fapy_DNA_glyco"/>
    <property type="match status" value="1"/>
</dbReference>
<dbReference type="GO" id="GO:0003906">
    <property type="term" value="F:DNA-(apurinic or apyrimidinic site) endonuclease activity"/>
    <property type="evidence" value="ECO:0007669"/>
    <property type="project" value="InterPro"/>
</dbReference>
<keyword evidence="4" id="KW-0378">Hydrolase</keyword>
<keyword evidence="5" id="KW-0238">DNA-binding</keyword>
<keyword evidence="3" id="KW-0227">DNA damage</keyword>
<feature type="domain" description="Formamidopyrimidine-DNA glycosylase catalytic" evidence="10">
    <location>
        <begin position="2"/>
        <end position="114"/>
    </location>
</feature>
<dbReference type="InterPro" id="IPR035937">
    <property type="entry name" value="FPG_N"/>
</dbReference>
<keyword evidence="8" id="KW-0511">Multifunctional enzyme</keyword>
<dbReference type="SUPFAM" id="SSF81624">
    <property type="entry name" value="N-terminal domain of MutM-like DNA repair proteins"/>
    <property type="match status" value="1"/>
</dbReference>
<dbReference type="SUPFAM" id="SSF46946">
    <property type="entry name" value="S13-like H2TH domain"/>
    <property type="match status" value="1"/>
</dbReference>
<dbReference type="Gene3D" id="3.20.190.10">
    <property type="entry name" value="MutM-like, N-terminal"/>
    <property type="match status" value="1"/>
</dbReference>
<dbReference type="InterPro" id="IPR015886">
    <property type="entry name" value="H2TH_FPG"/>
</dbReference>
<accession>W4HLP7</accession>
<evidence type="ECO:0000256" key="7">
    <source>
        <dbReference type="ARBA" id="ARBA00023239"/>
    </source>
</evidence>
<sequence length="261" mass="28316">MPELPECEKSRRKVADHCLNRTIEAVEYGEVSHMNLPGGNARERLVGHRFTETRRHGKAIFAGSKTGPWIAVRLGMTGSLRPFDADGEAPDYAKVTFVFEGDRRLAFRNPRKFGVLEVIEDPEAYIAETGLGPDAMEIGADGFAEVIGGTKGAVKSALMAQTKIAGLGNLWSDETLFRAGVAPDAAANRLSDDTLGQLYSEMRHVLSHLLDNNADYGKIPDDWLFPHRTDGADCPACGGTIRKSKVGGRSAFACDTHQKTA</sequence>
<proteinExistence type="inferred from homology"/>